<keyword evidence="5 15" id="KW-0645">Protease</keyword>
<dbReference type="GO" id="GO:0006508">
    <property type="term" value="P:proteolysis"/>
    <property type="evidence" value="ECO:0007669"/>
    <property type="project" value="UniProtKB-KW"/>
</dbReference>
<evidence type="ECO:0000259" key="14">
    <source>
        <dbReference type="Pfam" id="PF02163"/>
    </source>
</evidence>
<keyword evidence="12 13" id="KW-0472">Membrane</keyword>
<evidence type="ECO:0000256" key="10">
    <source>
        <dbReference type="ARBA" id="ARBA00022989"/>
    </source>
</evidence>
<evidence type="ECO:0000256" key="9">
    <source>
        <dbReference type="ARBA" id="ARBA00022833"/>
    </source>
</evidence>
<accession>A0A538UB72</accession>
<dbReference type="InterPro" id="IPR052348">
    <property type="entry name" value="Metallopeptidase_M50B"/>
</dbReference>
<sequence length="216" mass="23140">MHLGATLSILVVVLVSLAVHEWAHGFVALLHGDTTARDLGRLTLNPAAHVDPFGSLALPLALIASASPLVFAWGRPAPIEHARLRHPRRDTLWVALAGPTSNLFLAIGFAAGARVMPQSGAWASLRATLVAGVVWNCAIAFFNLIPIPPLDGAWLLKHVLRLRHILALHHFRLLALALAIAIVALPPSRWLFEASIHRLVGSCFALFGLSATGTLH</sequence>
<reference evidence="15 16" key="1">
    <citation type="journal article" date="2019" name="Nat. Microbiol.">
        <title>Mediterranean grassland soil C-N compound turnover is dependent on rainfall and depth, and is mediated by genomically divergent microorganisms.</title>
        <authorList>
            <person name="Diamond S."/>
            <person name="Andeer P.F."/>
            <person name="Li Z."/>
            <person name="Crits-Christoph A."/>
            <person name="Burstein D."/>
            <person name="Anantharaman K."/>
            <person name="Lane K.R."/>
            <person name="Thomas B.C."/>
            <person name="Pan C."/>
            <person name="Northen T.R."/>
            <person name="Banfield J.F."/>
        </authorList>
    </citation>
    <scope>NUCLEOTIDE SEQUENCE [LARGE SCALE GENOMIC DNA]</scope>
    <source>
        <strain evidence="15">WS_10</strain>
    </source>
</reference>
<comment type="similarity">
    <text evidence="3">Belongs to the peptidase M50B family.</text>
</comment>
<dbReference type="InterPro" id="IPR044537">
    <property type="entry name" value="Rip2-like"/>
</dbReference>
<feature type="domain" description="Peptidase M50" evidence="14">
    <location>
        <begin position="124"/>
        <end position="165"/>
    </location>
</feature>
<evidence type="ECO:0000256" key="3">
    <source>
        <dbReference type="ARBA" id="ARBA00007931"/>
    </source>
</evidence>
<dbReference type="GO" id="GO:0046872">
    <property type="term" value="F:metal ion binding"/>
    <property type="evidence" value="ECO:0007669"/>
    <property type="project" value="UniProtKB-KW"/>
</dbReference>
<protein>
    <submittedName>
        <fullName evidence="15">Site-2 protease family protein</fullName>
    </submittedName>
</protein>
<dbReference type="EMBL" id="VBPA01000023">
    <property type="protein sequence ID" value="TMQ73097.1"/>
    <property type="molecule type" value="Genomic_DNA"/>
</dbReference>
<evidence type="ECO:0000256" key="5">
    <source>
        <dbReference type="ARBA" id="ARBA00022670"/>
    </source>
</evidence>
<comment type="caution">
    <text evidence="15">The sequence shown here is derived from an EMBL/GenBank/DDBJ whole genome shotgun (WGS) entry which is preliminary data.</text>
</comment>
<feature type="transmembrane region" description="Helical" evidence="13">
    <location>
        <begin position="93"/>
        <end position="113"/>
    </location>
</feature>
<evidence type="ECO:0000256" key="8">
    <source>
        <dbReference type="ARBA" id="ARBA00022801"/>
    </source>
</evidence>
<evidence type="ECO:0000256" key="12">
    <source>
        <dbReference type="ARBA" id="ARBA00023136"/>
    </source>
</evidence>
<gene>
    <name evidence="15" type="ORF">E6K80_00970</name>
</gene>
<dbReference type="InterPro" id="IPR008915">
    <property type="entry name" value="Peptidase_M50"/>
</dbReference>
<comment type="cofactor">
    <cofactor evidence="1">
        <name>Zn(2+)</name>
        <dbReference type="ChEBI" id="CHEBI:29105"/>
    </cofactor>
</comment>
<dbReference type="Pfam" id="PF02163">
    <property type="entry name" value="Peptidase_M50"/>
    <property type="match status" value="1"/>
</dbReference>
<evidence type="ECO:0000256" key="11">
    <source>
        <dbReference type="ARBA" id="ARBA00023049"/>
    </source>
</evidence>
<organism evidence="15 16">
    <name type="scientific">Eiseniibacteriota bacterium</name>
    <dbReference type="NCBI Taxonomy" id="2212470"/>
    <lineage>
        <taxon>Bacteria</taxon>
        <taxon>Candidatus Eiseniibacteriota</taxon>
    </lineage>
</organism>
<evidence type="ECO:0000313" key="16">
    <source>
        <dbReference type="Proteomes" id="UP000319836"/>
    </source>
</evidence>
<comment type="subcellular location">
    <subcellularLocation>
        <location evidence="2">Cell membrane</location>
        <topology evidence="2">Multi-pass membrane protein</topology>
    </subcellularLocation>
</comment>
<dbReference type="CDD" id="cd06158">
    <property type="entry name" value="S2P-M50_like_1"/>
    <property type="match status" value="1"/>
</dbReference>
<keyword evidence="10 13" id="KW-1133">Transmembrane helix</keyword>
<keyword evidence="11" id="KW-0482">Metalloprotease</keyword>
<dbReference type="PANTHER" id="PTHR35864">
    <property type="entry name" value="ZINC METALLOPROTEASE MJ0611-RELATED"/>
    <property type="match status" value="1"/>
</dbReference>
<keyword evidence="8" id="KW-0378">Hydrolase</keyword>
<feature type="transmembrane region" description="Helical" evidence="13">
    <location>
        <begin position="56"/>
        <end position="73"/>
    </location>
</feature>
<feature type="transmembrane region" description="Helical" evidence="13">
    <location>
        <begin position="125"/>
        <end position="145"/>
    </location>
</feature>
<dbReference type="Proteomes" id="UP000319836">
    <property type="component" value="Unassembled WGS sequence"/>
</dbReference>
<dbReference type="GO" id="GO:0008237">
    <property type="term" value="F:metallopeptidase activity"/>
    <property type="evidence" value="ECO:0007669"/>
    <property type="project" value="UniProtKB-KW"/>
</dbReference>
<keyword evidence="6 13" id="KW-0812">Transmembrane</keyword>
<keyword evidence="9" id="KW-0862">Zinc</keyword>
<evidence type="ECO:0000256" key="6">
    <source>
        <dbReference type="ARBA" id="ARBA00022692"/>
    </source>
</evidence>
<evidence type="ECO:0000256" key="2">
    <source>
        <dbReference type="ARBA" id="ARBA00004651"/>
    </source>
</evidence>
<feature type="transmembrane region" description="Helical" evidence="13">
    <location>
        <begin position="165"/>
        <end position="184"/>
    </location>
</feature>
<evidence type="ECO:0000313" key="15">
    <source>
        <dbReference type="EMBL" id="TMQ73097.1"/>
    </source>
</evidence>
<keyword evidence="4" id="KW-1003">Cell membrane</keyword>
<dbReference type="PANTHER" id="PTHR35864:SF1">
    <property type="entry name" value="ZINC METALLOPROTEASE YWHC-RELATED"/>
    <property type="match status" value="1"/>
</dbReference>
<dbReference type="AlphaFoldDB" id="A0A538UB72"/>
<evidence type="ECO:0000256" key="4">
    <source>
        <dbReference type="ARBA" id="ARBA00022475"/>
    </source>
</evidence>
<dbReference type="GO" id="GO:0005886">
    <property type="term" value="C:plasma membrane"/>
    <property type="evidence" value="ECO:0007669"/>
    <property type="project" value="UniProtKB-SubCell"/>
</dbReference>
<evidence type="ECO:0000256" key="1">
    <source>
        <dbReference type="ARBA" id="ARBA00001947"/>
    </source>
</evidence>
<evidence type="ECO:0000256" key="13">
    <source>
        <dbReference type="SAM" id="Phobius"/>
    </source>
</evidence>
<proteinExistence type="inferred from homology"/>
<name>A0A538UB72_UNCEI</name>
<keyword evidence="7" id="KW-0479">Metal-binding</keyword>
<evidence type="ECO:0000256" key="7">
    <source>
        <dbReference type="ARBA" id="ARBA00022723"/>
    </source>
</evidence>